<keyword evidence="3" id="KW-1185">Reference proteome</keyword>
<dbReference type="AlphaFoldDB" id="U4KGM6"/>
<sequence length="494" mass="55998">MNKKFQVFISSTYRDLKDERIAVAQNVLELNHIPVGMEFFGASDLQQLEFIKAQIDQTDYYVLIIGGKYGSIDPSSGKSYTQLEYEYAVSKGIPVLVFLRAERHSLPIEQRETSGTSIQLLDAFIEGASGNKRIRAEWRNLDELVLQTSNALNKEMNRTASSRVGWVRADTLTSESDQIEIAHLRKQLNEIESQREKFFFNPKDAQSIYDSVEQIVEALKKPDVTPEEKNELRRAASSRLLDLVNLGLQSEASPNLLFNSAVNARRLDMDVAALQLATLSEHLQASYSHKLAVLFSQCKTGSAYEVVEENGLNSLKKLNTPSSQIAENALNKALLLAADSPIPQCEIIYSQIWNICQNMREHLGVEKMLCVLLRSKYSREDRELPEELASLMIDMPILDDFDWKEQSGKTVPSYMVGKIVDCIAFLSPKNWKTVFISNVLEAFSIHQNESLMVTWAESFRRDVLQTAHRTKMLSEVAENLEENLGINLQEFMSL</sequence>
<protein>
    <recommendedName>
        <fullName evidence="1">DUF4062 domain-containing protein</fullName>
    </recommendedName>
</protein>
<dbReference type="KEGG" id="vni:VIBNI_B0724"/>
<dbReference type="PATRIC" id="fig|1260221.3.peg.4367"/>
<accession>U4KGM6</accession>
<dbReference type="Pfam" id="PF13271">
    <property type="entry name" value="DUF4062"/>
    <property type="match status" value="1"/>
</dbReference>
<name>U4KGM6_9VIBR</name>
<dbReference type="EMBL" id="FO203527">
    <property type="protein sequence ID" value="CCO60519.1"/>
    <property type="molecule type" value="Genomic_DNA"/>
</dbReference>
<evidence type="ECO:0000259" key="1">
    <source>
        <dbReference type="Pfam" id="PF13271"/>
    </source>
</evidence>
<dbReference type="STRING" id="28173.VIBNI_B0724"/>
<reference evidence="2 3" key="1">
    <citation type="journal article" date="2013" name="ISME J.">
        <title>Comparative genomics of pathogenic lineages of Vibrio nigripulchritudo identifies virulence-associated traits.</title>
        <authorList>
            <person name="Goudenege D."/>
            <person name="Labreuche Y."/>
            <person name="Krin E."/>
            <person name="Ansquer D."/>
            <person name="Mangenot S."/>
            <person name="Calteau A."/>
            <person name="Medigue C."/>
            <person name="Mazel D."/>
            <person name="Polz M.F."/>
            <person name="Le Roux F."/>
        </authorList>
    </citation>
    <scope>NUCLEOTIDE SEQUENCE [LARGE SCALE GENOMIC DNA]</scope>
    <source>
        <strain evidence="3">SnF1</strain>
    </source>
</reference>
<evidence type="ECO:0000313" key="2">
    <source>
        <dbReference type="EMBL" id="CCO60519.1"/>
    </source>
</evidence>
<proteinExistence type="predicted"/>
<dbReference type="OrthoDB" id="72299at2"/>
<organism evidence="2 3">
    <name type="scientific">Vibrio nigripulchritudo</name>
    <dbReference type="NCBI Taxonomy" id="28173"/>
    <lineage>
        <taxon>Bacteria</taxon>
        <taxon>Pseudomonadati</taxon>
        <taxon>Pseudomonadota</taxon>
        <taxon>Gammaproteobacteria</taxon>
        <taxon>Vibrionales</taxon>
        <taxon>Vibrionaceae</taxon>
        <taxon>Vibrio</taxon>
    </lineage>
</organism>
<dbReference type="Proteomes" id="UP000016895">
    <property type="component" value="Chromosome 2"/>
</dbReference>
<gene>
    <name evidence="2" type="ORF">VIBNI_B0724</name>
</gene>
<dbReference type="InterPro" id="IPR025139">
    <property type="entry name" value="DUF4062"/>
</dbReference>
<evidence type="ECO:0000313" key="3">
    <source>
        <dbReference type="Proteomes" id="UP000016895"/>
    </source>
</evidence>
<dbReference type="RefSeq" id="WP_022561124.1">
    <property type="nucleotide sequence ID" value="NC_022543.1"/>
</dbReference>
<feature type="domain" description="DUF4062" evidence="1">
    <location>
        <begin position="6"/>
        <end position="88"/>
    </location>
</feature>